<feature type="signal peptide" evidence="7">
    <location>
        <begin position="1"/>
        <end position="23"/>
    </location>
</feature>
<dbReference type="PROSITE" id="PS51007">
    <property type="entry name" value="CYTC"/>
    <property type="match status" value="1"/>
</dbReference>
<gene>
    <name evidence="9" type="ORF">D6850_09820</name>
</gene>
<evidence type="ECO:0000256" key="6">
    <source>
        <dbReference type="PROSITE-ProRule" id="PRU00433"/>
    </source>
</evidence>
<proteinExistence type="predicted"/>
<organism evidence="9 10">
    <name type="scientific">Roseovarius spongiae</name>
    <dbReference type="NCBI Taxonomy" id="2320272"/>
    <lineage>
        <taxon>Bacteria</taxon>
        <taxon>Pseudomonadati</taxon>
        <taxon>Pseudomonadota</taxon>
        <taxon>Alphaproteobacteria</taxon>
        <taxon>Rhodobacterales</taxon>
        <taxon>Roseobacteraceae</taxon>
        <taxon>Roseovarius</taxon>
    </lineage>
</organism>
<dbReference type="PANTHER" id="PTHR11961">
    <property type="entry name" value="CYTOCHROME C"/>
    <property type="match status" value="1"/>
</dbReference>
<feature type="domain" description="Cytochrome c" evidence="8">
    <location>
        <begin position="38"/>
        <end position="155"/>
    </location>
</feature>
<accession>A0A3A8B3E5</accession>
<dbReference type="AlphaFoldDB" id="A0A3A8B3E5"/>
<evidence type="ECO:0000259" key="8">
    <source>
        <dbReference type="PROSITE" id="PS51007"/>
    </source>
</evidence>
<dbReference type="GO" id="GO:0009055">
    <property type="term" value="F:electron transfer activity"/>
    <property type="evidence" value="ECO:0007669"/>
    <property type="project" value="InterPro"/>
</dbReference>
<evidence type="ECO:0000256" key="1">
    <source>
        <dbReference type="ARBA" id="ARBA00022448"/>
    </source>
</evidence>
<keyword evidence="3 6" id="KW-0479">Metal-binding</keyword>
<dbReference type="SUPFAM" id="SSF46626">
    <property type="entry name" value="Cytochrome c"/>
    <property type="match status" value="1"/>
</dbReference>
<keyword evidence="7" id="KW-0732">Signal</keyword>
<comment type="caution">
    <text evidence="9">The sequence shown here is derived from an EMBL/GenBank/DDBJ whole genome shotgun (WGS) entry which is preliminary data.</text>
</comment>
<protein>
    <submittedName>
        <fullName evidence="9">Cytochrome C</fullName>
    </submittedName>
</protein>
<keyword evidence="5 6" id="KW-0408">Iron</keyword>
<keyword evidence="4" id="KW-0249">Electron transport</keyword>
<evidence type="ECO:0000313" key="10">
    <source>
        <dbReference type="Proteomes" id="UP000281128"/>
    </source>
</evidence>
<dbReference type="EMBL" id="RAPE01000002">
    <property type="protein sequence ID" value="RKF15132.1"/>
    <property type="molecule type" value="Genomic_DNA"/>
</dbReference>
<dbReference type="RefSeq" id="WP_121166295.1">
    <property type="nucleotide sequence ID" value="NZ_RAPE01000002.1"/>
</dbReference>
<reference evidence="9 10" key="1">
    <citation type="submission" date="2018-09" db="EMBL/GenBank/DDBJ databases">
        <title>Roseovarius spongiae sp. nov., isolated from a marine sponge.</title>
        <authorList>
            <person name="Zhuang L."/>
            <person name="Luo L."/>
        </authorList>
    </citation>
    <scope>NUCLEOTIDE SEQUENCE [LARGE SCALE GENOMIC DNA]</scope>
    <source>
        <strain evidence="9 10">HN-E21</strain>
    </source>
</reference>
<dbReference type="InterPro" id="IPR009056">
    <property type="entry name" value="Cyt_c-like_dom"/>
</dbReference>
<dbReference type="InterPro" id="IPR036909">
    <property type="entry name" value="Cyt_c-like_dom_sf"/>
</dbReference>
<feature type="chain" id="PRO_5017314620" evidence="7">
    <location>
        <begin position="24"/>
        <end position="168"/>
    </location>
</feature>
<keyword evidence="10" id="KW-1185">Reference proteome</keyword>
<dbReference type="GO" id="GO:0046872">
    <property type="term" value="F:metal ion binding"/>
    <property type="evidence" value="ECO:0007669"/>
    <property type="project" value="UniProtKB-KW"/>
</dbReference>
<evidence type="ECO:0000313" key="9">
    <source>
        <dbReference type="EMBL" id="RKF15132.1"/>
    </source>
</evidence>
<evidence type="ECO:0000256" key="3">
    <source>
        <dbReference type="ARBA" id="ARBA00022723"/>
    </source>
</evidence>
<keyword evidence="1" id="KW-0813">Transport</keyword>
<dbReference type="InterPro" id="IPR002327">
    <property type="entry name" value="Cyt_c_1A/1B"/>
</dbReference>
<keyword evidence="2 6" id="KW-0349">Heme</keyword>
<evidence type="ECO:0000256" key="5">
    <source>
        <dbReference type="ARBA" id="ARBA00023004"/>
    </source>
</evidence>
<dbReference type="Gene3D" id="1.10.760.10">
    <property type="entry name" value="Cytochrome c-like domain"/>
    <property type="match status" value="1"/>
</dbReference>
<dbReference type="OrthoDB" id="9805828at2"/>
<evidence type="ECO:0000256" key="4">
    <source>
        <dbReference type="ARBA" id="ARBA00022982"/>
    </source>
</evidence>
<evidence type="ECO:0000256" key="2">
    <source>
        <dbReference type="ARBA" id="ARBA00022617"/>
    </source>
</evidence>
<dbReference type="Proteomes" id="UP000281128">
    <property type="component" value="Unassembled WGS sequence"/>
</dbReference>
<dbReference type="GO" id="GO:0020037">
    <property type="term" value="F:heme binding"/>
    <property type="evidence" value="ECO:0007669"/>
    <property type="project" value="InterPro"/>
</dbReference>
<name>A0A3A8B3E5_9RHOB</name>
<evidence type="ECO:0000256" key="7">
    <source>
        <dbReference type="SAM" id="SignalP"/>
    </source>
</evidence>
<sequence length="168" mass="18056">MKKLAITAAATAATLMLASAGHAASDNADSAAMQPPKGDIEAGEKAFRQCASCHVVKTDEGETLAGRNARTGPNLYGVATGPIAHEEGFRYSKSMQKLGEQGLNWNEEEFVGYVQDPTGWLREMLDDDKARGKMAFKVRKEEDAHDLYAYLYSLAPPAEGEDAEAASD</sequence>